<evidence type="ECO:0000313" key="2">
    <source>
        <dbReference type="EMBL" id="QCW98711.1"/>
    </source>
</evidence>
<feature type="chain" id="PRO_5022659932" evidence="1">
    <location>
        <begin position="20"/>
        <end position="429"/>
    </location>
</feature>
<keyword evidence="1" id="KW-0732">Signal</keyword>
<dbReference type="Gene3D" id="2.40.160.60">
    <property type="entry name" value="Outer membrane protein transport protein (OMPP1/FadL/TodX)"/>
    <property type="match status" value="1"/>
</dbReference>
<dbReference type="Proteomes" id="UP000310017">
    <property type="component" value="Chromosome"/>
</dbReference>
<organism evidence="2 3">
    <name type="scientific">Aggregatimonas sangjinii</name>
    <dbReference type="NCBI Taxonomy" id="2583587"/>
    <lineage>
        <taxon>Bacteria</taxon>
        <taxon>Pseudomonadati</taxon>
        <taxon>Bacteroidota</taxon>
        <taxon>Flavobacteriia</taxon>
        <taxon>Flavobacteriales</taxon>
        <taxon>Flavobacteriaceae</taxon>
        <taxon>Aggregatimonas</taxon>
    </lineage>
</organism>
<protein>
    <submittedName>
        <fullName evidence="2">Uncharacterized protein</fullName>
    </submittedName>
</protein>
<sequence length="429" mass="46947">MVKNFILAVLSLAATGLYAQDGTGSPYSYFGIGENRATGAIENQMMGGIGVYTDSIHVNLQNPASYGMLGLKSVENGRLSVYTGALSRNEVRLESFTDTQSSSSTNLEYLALGFNLTKGLGIGFGIMPLSSVGYNIVSESTNGSGATVRDVYQGEGGINRVFFSAGYEVFRDFSVGVTANFNFGRIVNENVQSVEDVQFGTRDIKESEINGLDFNYAIQYNPMVTEKHRLFASVRVNTQGNLTSENSREISSLLISEGRTIESIDVNLDAAGLRNTGIKIPTTTTLGVGFGEDKKWFLVTEYSFQGFKDFSNEFLEDDNVAYQNASTVSLGGFYIPDYDAFNGYLKRVTYRAGMRFGNTGMVVNTKEIKNLGITFGVGLPLGRSLPNINIGFELGRRGTSTADLVEENYAKINVGFSFNDLWFRKRKIN</sequence>
<feature type="signal peptide" evidence="1">
    <location>
        <begin position="1"/>
        <end position="19"/>
    </location>
</feature>
<gene>
    <name evidence="2" type="ORF">FGM00_00700</name>
</gene>
<name>A0A5B7SKY7_9FLAO</name>
<keyword evidence="3" id="KW-1185">Reference proteome</keyword>
<dbReference type="RefSeq" id="WP_138851066.1">
    <property type="nucleotide sequence ID" value="NZ_CP040710.1"/>
</dbReference>
<dbReference type="OrthoDB" id="1491239at2"/>
<proteinExistence type="predicted"/>
<accession>A0A5B7SKY7</accession>
<dbReference type="KEGG" id="asag:FGM00_00700"/>
<reference evidence="2 3" key="1">
    <citation type="submission" date="2019-05" db="EMBL/GenBank/DDBJ databases">
        <title>Genome sequencing of F202Z8.</title>
        <authorList>
            <person name="Kwon Y.M."/>
        </authorList>
    </citation>
    <scope>NUCLEOTIDE SEQUENCE [LARGE SCALE GENOMIC DNA]</scope>
    <source>
        <strain evidence="2 3">F202Z8</strain>
    </source>
</reference>
<dbReference type="AlphaFoldDB" id="A0A5B7SKY7"/>
<evidence type="ECO:0000256" key="1">
    <source>
        <dbReference type="SAM" id="SignalP"/>
    </source>
</evidence>
<evidence type="ECO:0000313" key="3">
    <source>
        <dbReference type="Proteomes" id="UP000310017"/>
    </source>
</evidence>
<dbReference type="EMBL" id="CP040710">
    <property type="protein sequence ID" value="QCW98711.1"/>
    <property type="molecule type" value="Genomic_DNA"/>
</dbReference>